<feature type="domain" description="Glycosyltransferase 2-like" evidence="4">
    <location>
        <begin position="5"/>
        <end position="133"/>
    </location>
</feature>
<dbReference type="SUPFAM" id="SSF53448">
    <property type="entry name" value="Nucleotide-diphospho-sugar transferases"/>
    <property type="match status" value="1"/>
</dbReference>
<dbReference type="EC" id="2.4.-.-" evidence="5"/>
<accession>A0ABW8Q970</accession>
<keyword evidence="2 5" id="KW-0328">Glycosyltransferase</keyword>
<evidence type="ECO:0000256" key="2">
    <source>
        <dbReference type="ARBA" id="ARBA00022676"/>
    </source>
</evidence>
<name>A0ABW8Q970_9FLAO</name>
<evidence type="ECO:0000259" key="4">
    <source>
        <dbReference type="Pfam" id="PF00535"/>
    </source>
</evidence>
<evidence type="ECO:0000256" key="1">
    <source>
        <dbReference type="ARBA" id="ARBA00006739"/>
    </source>
</evidence>
<reference evidence="5 6" key="1">
    <citation type="journal article" date="2016" name="Sci. Rep.">
        <title>Whole genome sequencing identifies a novel species of the genus Capnocytophaga isolated from dog and cat bite wounds in humans.</title>
        <authorList>
            <person name="Zangenah S."/>
            <person name="Abbasi N."/>
            <person name="Andersson A.F."/>
            <person name="Bergman P."/>
        </authorList>
    </citation>
    <scope>NUCLEOTIDE SEQUENCE [LARGE SCALE GENOMIC DNA]</scope>
    <source>
        <strain evidence="5 6">W5</strain>
    </source>
</reference>
<dbReference type="PANTHER" id="PTHR43630:SF1">
    <property type="entry name" value="POLY-BETA-1,6-N-ACETYL-D-GLUCOSAMINE SYNTHASE"/>
    <property type="match status" value="1"/>
</dbReference>
<dbReference type="EMBL" id="JBJGWJ010000001">
    <property type="protein sequence ID" value="MFK8292418.1"/>
    <property type="molecule type" value="Genomic_DNA"/>
</dbReference>
<dbReference type="CDD" id="cd06423">
    <property type="entry name" value="CESA_like"/>
    <property type="match status" value="1"/>
</dbReference>
<keyword evidence="6" id="KW-1185">Reference proteome</keyword>
<keyword evidence="3 5" id="KW-0808">Transferase</keyword>
<dbReference type="InterPro" id="IPR001173">
    <property type="entry name" value="Glyco_trans_2-like"/>
</dbReference>
<comment type="caution">
    <text evidence="5">The sequence shown here is derived from an EMBL/GenBank/DDBJ whole genome shotgun (WGS) entry which is preliminary data.</text>
</comment>
<sequence>MNFGIIIPAHNEADCIERTLESLFKQTKKPLQVIVVDDCSTDSTPQILEKIKQENPSLTVLRREVGDTHLPGSKVVQAFNAGLPFLKNNIDIICKFDADLVFPPDYLEVLEKHFSENPKVGMCGGFCYVEKKGEWFLENLTNKDHLRGAVKAYRKACFEAIGGLKTAMGWDTADELLARFYGWEVKTDESLKVKHLRPTGAGYNLNARFLQGSVFYRLRYGFLLSVLASVKLALKKKKFSLFKDYLRGYFKAKAEKQAFLVTPEQGKWIRNYRWKKILAKVFKEN</sequence>
<dbReference type="RefSeq" id="WP_405253569.1">
    <property type="nucleotide sequence ID" value="NZ_JBJGWE010000001.1"/>
</dbReference>
<dbReference type="Gene3D" id="3.90.550.10">
    <property type="entry name" value="Spore Coat Polysaccharide Biosynthesis Protein SpsA, Chain A"/>
    <property type="match status" value="1"/>
</dbReference>
<evidence type="ECO:0000313" key="6">
    <source>
        <dbReference type="Proteomes" id="UP001622370"/>
    </source>
</evidence>
<gene>
    <name evidence="5" type="ORF">ACI76L_01350</name>
</gene>
<dbReference type="Proteomes" id="UP001622370">
    <property type="component" value="Unassembled WGS sequence"/>
</dbReference>
<dbReference type="Pfam" id="PF00535">
    <property type="entry name" value="Glycos_transf_2"/>
    <property type="match status" value="1"/>
</dbReference>
<comment type="similarity">
    <text evidence="1">Belongs to the glycosyltransferase 2 family.</text>
</comment>
<evidence type="ECO:0000313" key="5">
    <source>
        <dbReference type="EMBL" id="MFK8292418.1"/>
    </source>
</evidence>
<evidence type="ECO:0000256" key="3">
    <source>
        <dbReference type="ARBA" id="ARBA00022679"/>
    </source>
</evidence>
<proteinExistence type="inferred from homology"/>
<protein>
    <submittedName>
        <fullName evidence="5">Glycosyltransferase</fullName>
        <ecNumber evidence="5">2.4.-.-</ecNumber>
    </submittedName>
</protein>
<dbReference type="PANTHER" id="PTHR43630">
    <property type="entry name" value="POLY-BETA-1,6-N-ACETYL-D-GLUCOSAMINE SYNTHASE"/>
    <property type="match status" value="1"/>
</dbReference>
<dbReference type="GO" id="GO:0016757">
    <property type="term" value="F:glycosyltransferase activity"/>
    <property type="evidence" value="ECO:0007669"/>
    <property type="project" value="UniProtKB-KW"/>
</dbReference>
<dbReference type="InterPro" id="IPR029044">
    <property type="entry name" value="Nucleotide-diphossugar_trans"/>
</dbReference>
<organism evidence="5 6">
    <name type="scientific">Capnocytophaga stomatis</name>
    <dbReference type="NCBI Taxonomy" id="1848904"/>
    <lineage>
        <taxon>Bacteria</taxon>
        <taxon>Pseudomonadati</taxon>
        <taxon>Bacteroidota</taxon>
        <taxon>Flavobacteriia</taxon>
        <taxon>Flavobacteriales</taxon>
        <taxon>Flavobacteriaceae</taxon>
        <taxon>Capnocytophaga</taxon>
    </lineage>
</organism>